<keyword evidence="1" id="KW-1185">Reference proteome</keyword>
<dbReference type="InParanoid" id="A0A1S3GUE5"/>
<proteinExistence type="predicted"/>
<dbReference type="GeneID" id="106002154"/>
<protein>
    <submittedName>
        <fullName evidence="2">AN1-type zinc finger protein 4-like</fullName>
    </submittedName>
</protein>
<dbReference type="Proteomes" id="UP000081671">
    <property type="component" value="Unplaced"/>
</dbReference>
<evidence type="ECO:0000313" key="2">
    <source>
        <dbReference type="RefSeq" id="XP_012892528.1"/>
    </source>
</evidence>
<dbReference type="InterPro" id="IPR053061">
    <property type="entry name" value="AN1-type_zinc_finger"/>
</dbReference>
<dbReference type="KEGG" id="dord:106002154"/>
<reference evidence="2" key="1">
    <citation type="submission" date="2025-08" db="UniProtKB">
        <authorList>
            <consortium name="RefSeq"/>
        </authorList>
    </citation>
    <scope>IDENTIFICATION</scope>
    <source>
        <tissue evidence="2">Kidney</tissue>
    </source>
</reference>
<dbReference type="AlphaFoldDB" id="A0A1S3GUE5"/>
<name>A0A1S3GUE5_DIPOR</name>
<evidence type="ECO:0000313" key="1">
    <source>
        <dbReference type="Proteomes" id="UP000081671"/>
    </source>
</evidence>
<accession>A0A1S3GUE5</accession>
<dbReference type="OrthoDB" id="756206at2759"/>
<sequence length="84" mass="8940">MANKASKEPVGCVNNIGFFASLARSASRDSVQSTRGSNRLRPSALGLAASLQHFQEDSAKKSSPQSEPGEGFLVFCVLIVVCPW</sequence>
<dbReference type="PANTHER" id="PTHR46728:SF1">
    <property type="entry name" value="AN1-TYPE ZINC FINGER PROTEIN 4"/>
    <property type="match status" value="1"/>
</dbReference>
<organism evidence="1 2">
    <name type="scientific">Dipodomys ordii</name>
    <name type="common">Ord's kangaroo rat</name>
    <dbReference type="NCBI Taxonomy" id="10020"/>
    <lineage>
        <taxon>Eukaryota</taxon>
        <taxon>Metazoa</taxon>
        <taxon>Chordata</taxon>
        <taxon>Craniata</taxon>
        <taxon>Vertebrata</taxon>
        <taxon>Euteleostomi</taxon>
        <taxon>Mammalia</taxon>
        <taxon>Eutheria</taxon>
        <taxon>Euarchontoglires</taxon>
        <taxon>Glires</taxon>
        <taxon>Rodentia</taxon>
        <taxon>Castorimorpha</taxon>
        <taxon>Heteromyidae</taxon>
        <taxon>Dipodomyinae</taxon>
        <taxon>Dipodomys</taxon>
    </lineage>
</organism>
<dbReference type="RefSeq" id="XP_012892528.1">
    <property type="nucleotide sequence ID" value="XM_013037074.1"/>
</dbReference>
<gene>
    <name evidence="2" type="primary">LOC106002154</name>
</gene>
<dbReference type="PANTHER" id="PTHR46728">
    <property type="entry name" value="AN1-TYPE ZINC FINGER PROTEIN 4"/>
    <property type="match status" value="1"/>
</dbReference>